<dbReference type="Proteomes" id="UP000827549">
    <property type="component" value="Chromosome 7"/>
</dbReference>
<gene>
    <name evidence="1" type="ORF">LOC62_07G009643</name>
</gene>
<evidence type="ECO:0000313" key="1">
    <source>
        <dbReference type="EMBL" id="WOO86155.1"/>
    </source>
</evidence>
<dbReference type="AlphaFoldDB" id="A0AAF0YG56"/>
<organism evidence="1 2">
    <name type="scientific">Vanrija pseudolonga</name>
    <dbReference type="NCBI Taxonomy" id="143232"/>
    <lineage>
        <taxon>Eukaryota</taxon>
        <taxon>Fungi</taxon>
        <taxon>Dikarya</taxon>
        <taxon>Basidiomycota</taxon>
        <taxon>Agaricomycotina</taxon>
        <taxon>Tremellomycetes</taxon>
        <taxon>Trichosporonales</taxon>
        <taxon>Trichosporonaceae</taxon>
        <taxon>Vanrija</taxon>
    </lineage>
</organism>
<proteinExistence type="predicted"/>
<dbReference type="InterPro" id="IPR009772">
    <property type="entry name" value="CDC123"/>
</dbReference>
<evidence type="ECO:0000313" key="2">
    <source>
        <dbReference type="Proteomes" id="UP000827549"/>
    </source>
</evidence>
<dbReference type="GeneID" id="87812804"/>
<dbReference type="RefSeq" id="XP_062632181.1">
    <property type="nucleotide sequence ID" value="XM_062776197.1"/>
</dbReference>
<keyword evidence="2" id="KW-1185">Reference proteome</keyword>
<name>A0AAF0YG56_9TREE</name>
<accession>A0AAF0YG56</accession>
<protein>
    <recommendedName>
        <fullName evidence="3">Cell division cycle protein 123</fullName>
    </recommendedName>
</protein>
<evidence type="ECO:0008006" key="3">
    <source>
        <dbReference type="Google" id="ProtNLM"/>
    </source>
</evidence>
<dbReference type="EMBL" id="CP086720">
    <property type="protein sequence ID" value="WOO86155.1"/>
    <property type="molecule type" value="Genomic_DNA"/>
</dbReference>
<reference evidence="1" key="1">
    <citation type="submission" date="2023-10" db="EMBL/GenBank/DDBJ databases">
        <authorList>
            <person name="Noh H."/>
        </authorList>
    </citation>
    <scope>NUCLEOTIDE SEQUENCE</scope>
    <source>
        <strain evidence="1">DUCC4014</strain>
    </source>
</reference>
<dbReference type="Pfam" id="PF07065">
    <property type="entry name" value="D123"/>
    <property type="match status" value="1"/>
</dbReference>
<sequence>MCGAPNPPPPVTAAETLPPALATEFSRFTLEQWYPLVEAHTPRTTLLPLSRDTAAQVLSAHGAARALPDERVADLSPLSDAEAVLRSTLLPELQAHLAPFASAFVKSAGRSPKDAVLRSGRLRASYEAAMLAHVADAPALAALTPNDRLGLFLAAGGDALRHVPGDGARLLRLLVLSERVADDLRIALRMRVMPALVFREWKPTRVDAEFRLFVVHGTLTGITQYLHTYFSPLLVAKQAAVRTLLSAYFAQLGPLLAQYDTYALDVAIGGFGPDEAAWQPYVLEVNPFFEATGDGLFTDPSGQDIIHGRCVGAQYPVMRVQERPQGLTVMDRKWRDMMSAAEAAVRARLEAGSAGQ</sequence>